<keyword evidence="7" id="KW-1185">Reference proteome</keyword>
<name>A0A0M2RG16_9PROT</name>
<comment type="caution">
    <text evidence="6">The sequence shown here is derived from an EMBL/GenBank/DDBJ whole genome shotgun (WGS) entry which is preliminary data.</text>
</comment>
<dbReference type="CDD" id="cd08422">
    <property type="entry name" value="PBP2_CrgA_like"/>
    <property type="match status" value="1"/>
</dbReference>
<keyword evidence="2" id="KW-0805">Transcription regulation</keyword>
<dbReference type="GO" id="GO:0006351">
    <property type="term" value="P:DNA-templated transcription"/>
    <property type="evidence" value="ECO:0007669"/>
    <property type="project" value="TreeGrafter"/>
</dbReference>
<dbReference type="EMBL" id="LANI01000002">
    <property type="protein sequence ID" value="KKJ78508.1"/>
    <property type="molecule type" value="Genomic_DNA"/>
</dbReference>
<dbReference type="PATRIC" id="fig|1549748.8.peg.1198"/>
<dbReference type="Proteomes" id="UP000034491">
    <property type="component" value="Unassembled WGS sequence"/>
</dbReference>
<reference evidence="6 7" key="1">
    <citation type="submission" date="2015-03" db="EMBL/GenBank/DDBJ databases">
        <title>Genome sequence of Kiloniella sp. P1-1, isolated from the gut microflora of Pacific white shrimp, Penaeus vannamei.</title>
        <authorList>
            <person name="Shao Z."/>
            <person name="Wang L."/>
            <person name="Li X."/>
        </authorList>
    </citation>
    <scope>NUCLEOTIDE SEQUENCE [LARGE SCALE GENOMIC DNA]</scope>
    <source>
        <strain evidence="6 7">P1-1</strain>
    </source>
</reference>
<protein>
    <submittedName>
        <fullName evidence="6">LysR family transcriptional regulator</fullName>
    </submittedName>
</protein>
<dbReference type="Gene3D" id="3.40.190.290">
    <property type="match status" value="1"/>
</dbReference>
<dbReference type="SUPFAM" id="SSF46785">
    <property type="entry name" value="Winged helix' DNA-binding domain"/>
    <property type="match status" value="1"/>
</dbReference>
<evidence type="ECO:0000256" key="3">
    <source>
        <dbReference type="ARBA" id="ARBA00023125"/>
    </source>
</evidence>
<dbReference type="Pfam" id="PF03466">
    <property type="entry name" value="LysR_substrate"/>
    <property type="match status" value="1"/>
</dbReference>
<dbReference type="InterPro" id="IPR005119">
    <property type="entry name" value="LysR_subst-bd"/>
</dbReference>
<dbReference type="STRING" id="1549748.WH95_03015"/>
<evidence type="ECO:0000256" key="2">
    <source>
        <dbReference type="ARBA" id="ARBA00023015"/>
    </source>
</evidence>
<dbReference type="GO" id="GO:0003700">
    <property type="term" value="F:DNA-binding transcription factor activity"/>
    <property type="evidence" value="ECO:0007669"/>
    <property type="project" value="InterPro"/>
</dbReference>
<comment type="similarity">
    <text evidence="1">Belongs to the LysR transcriptional regulatory family.</text>
</comment>
<dbReference type="OrthoDB" id="9813056at2"/>
<keyword evidence="4" id="KW-0804">Transcription</keyword>
<dbReference type="PANTHER" id="PTHR30537:SF68">
    <property type="entry name" value="TRANSCRIPTIONAL REGULATOR-RELATED"/>
    <property type="match status" value="1"/>
</dbReference>
<dbReference type="SUPFAM" id="SSF53850">
    <property type="entry name" value="Periplasmic binding protein-like II"/>
    <property type="match status" value="1"/>
</dbReference>
<dbReference type="GO" id="GO:0043565">
    <property type="term" value="F:sequence-specific DNA binding"/>
    <property type="evidence" value="ECO:0007669"/>
    <property type="project" value="TreeGrafter"/>
</dbReference>
<dbReference type="FunFam" id="1.10.10.10:FF:000001">
    <property type="entry name" value="LysR family transcriptional regulator"/>
    <property type="match status" value="1"/>
</dbReference>
<evidence type="ECO:0000259" key="5">
    <source>
        <dbReference type="PROSITE" id="PS50931"/>
    </source>
</evidence>
<feature type="domain" description="HTH lysR-type" evidence="5">
    <location>
        <begin position="1"/>
        <end position="57"/>
    </location>
</feature>
<proteinExistence type="inferred from homology"/>
<accession>A0A0M2RG16</accession>
<dbReference type="InterPro" id="IPR036390">
    <property type="entry name" value="WH_DNA-bd_sf"/>
</dbReference>
<dbReference type="PROSITE" id="PS50931">
    <property type="entry name" value="HTH_LYSR"/>
    <property type="match status" value="1"/>
</dbReference>
<sequence>MFDDISLFIRIVQKRSLAAAALDANLPSATVSRRLKKLEDKLGCQLLHRSARKFSLTAEGEVYYRAYADLVQQFEVTSRNLSSDVHQLNGKLTVLAPTNVSVGILQPMWSAFIGLYPEIQLNLFLSNQTKDIHQGHVDLALRVGPQEDSLLFQKKLGGTSTILVASPDYLADQGEPDGLDALEEHRIILVNTVPLWKLQYCPDGYSDKHRWEEIRPQATTIIDDIGLASQLARDGHGIVLLPVSEIEKELSEGALVRVLPEWQGAKREIFAVWPTGRLLSARAKCLRDFMQDFIAKNRILQGHIPL</sequence>
<organism evidence="6 7">
    <name type="scientific">Kiloniella litopenaei</name>
    <dbReference type="NCBI Taxonomy" id="1549748"/>
    <lineage>
        <taxon>Bacteria</taxon>
        <taxon>Pseudomonadati</taxon>
        <taxon>Pseudomonadota</taxon>
        <taxon>Alphaproteobacteria</taxon>
        <taxon>Rhodospirillales</taxon>
        <taxon>Kiloniellaceae</taxon>
        <taxon>Kiloniella</taxon>
    </lineage>
</organism>
<dbReference type="InterPro" id="IPR000847">
    <property type="entry name" value="LysR_HTH_N"/>
</dbReference>
<dbReference type="PANTHER" id="PTHR30537">
    <property type="entry name" value="HTH-TYPE TRANSCRIPTIONAL REGULATOR"/>
    <property type="match status" value="1"/>
</dbReference>
<dbReference type="Pfam" id="PF00126">
    <property type="entry name" value="HTH_1"/>
    <property type="match status" value="1"/>
</dbReference>
<evidence type="ECO:0000313" key="6">
    <source>
        <dbReference type="EMBL" id="KKJ78508.1"/>
    </source>
</evidence>
<dbReference type="InterPro" id="IPR058163">
    <property type="entry name" value="LysR-type_TF_proteobact-type"/>
</dbReference>
<dbReference type="InterPro" id="IPR036388">
    <property type="entry name" value="WH-like_DNA-bd_sf"/>
</dbReference>
<evidence type="ECO:0000313" key="7">
    <source>
        <dbReference type="Proteomes" id="UP000034491"/>
    </source>
</evidence>
<gene>
    <name evidence="6" type="ORF">WH95_03015</name>
</gene>
<evidence type="ECO:0000256" key="1">
    <source>
        <dbReference type="ARBA" id="ARBA00009437"/>
    </source>
</evidence>
<evidence type="ECO:0000256" key="4">
    <source>
        <dbReference type="ARBA" id="ARBA00023163"/>
    </source>
</evidence>
<dbReference type="AlphaFoldDB" id="A0A0M2RG16"/>
<keyword evidence="3" id="KW-0238">DNA-binding</keyword>
<dbReference type="Gene3D" id="1.10.10.10">
    <property type="entry name" value="Winged helix-like DNA-binding domain superfamily/Winged helix DNA-binding domain"/>
    <property type="match status" value="1"/>
</dbReference>